<name>A0A0K0EQ01_STRER</name>
<comment type="pathway">
    <text evidence="2">Nitrogen metabolism; urea cycle; L-ornithine and urea from L-arginine: step 1/1.</text>
</comment>
<dbReference type="PANTHER" id="PTHR43782">
    <property type="entry name" value="ARGINASE"/>
    <property type="match status" value="1"/>
</dbReference>
<dbReference type="FunFam" id="3.40.800.10:FF:000012">
    <property type="entry name" value="Arginase"/>
    <property type="match status" value="1"/>
</dbReference>
<dbReference type="GO" id="GO:0000050">
    <property type="term" value="P:urea cycle"/>
    <property type="evidence" value="ECO:0007669"/>
    <property type="project" value="UniProtKB-KW"/>
</dbReference>
<dbReference type="STRING" id="6248.A0A0K0EQ01"/>
<comment type="catalytic activity">
    <reaction evidence="10">
        <text>L-arginine + H2O = urea + L-ornithine</text>
        <dbReference type="Rhea" id="RHEA:20569"/>
        <dbReference type="ChEBI" id="CHEBI:15377"/>
        <dbReference type="ChEBI" id="CHEBI:16199"/>
        <dbReference type="ChEBI" id="CHEBI:32682"/>
        <dbReference type="ChEBI" id="CHEBI:46911"/>
        <dbReference type="EC" id="3.5.3.1"/>
    </reaction>
</comment>
<evidence type="ECO:0000256" key="5">
    <source>
        <dbReference type="ARBA" id="ARBA00022436"/>
    </source>
</evidence>
<keyword evidence="6" id="KW-0056">Arginine metabolism</keyword>
<evidence type="ECO:0000256" key="2">
    <source>
        <dbReference type="ARBA" id="ARBA00005098"/>
    </source>
</evidence>
<dbReference type="InterPro" id="IPR014033">
    <property type="entry name" value="Arginase"/>
</dbReference>
<dbReference type="SUPFAM" id="SSF52768">
    <property type="entry name" value="Arginase/deacetylase"/>
    <property type="match status" value="1"/>
</dbReference>
<dbReference type="GO" id="GO:0004053">
    <property type="term" value="F:arginase activity"/>
    <property type="evidence" value="ECO:0007669"/>
    <property type="project" value="UniProtKB-EC"/>
</dbReference>
<keyword evidence="12" id="KW-1185">Reference proteome</keyword>
<comment type="cofactor">
    <cofactor evidence="1">
        <name>Mn(2+)</name>
        <dbReference type="ChEBI" id="CHEBI:29035"/>
    </cofactor>
</comment>
<keyword evidence="8" id="KW-0378">Hydrolase</keyword>
<dbReference type="WBParaSite" id="TCONS_00000490.p1">
    <property type="protein sequence ID" value="TCONS_00000490.p1"/>
    <property type="gene ID" value="XLOC_000496"/>
</dbReference>
<dbReference type="AlphaFoldDB" id="A0A0K0EQ01"/>
<dbReference type="Pfam" id="PF00491">
    <property type="entry name" value="Arginase"/>
    <property type="match status" value="1"/>
</dbReference>
<evidence type="ECO:0000256" key="4">
    <source>
        <dbReference type="ARBA" id="ARBA00018123"/>
    </source>
</evidence>
<evidence type="ECO:0000256" key="11">
    <source>
        <dbReference type="PROSITE-ProRule" id="PRU00742"/>
    </source>
</evidence>
<evidence type="ECO:0000256" key="3">
    <source>
        <dbReference type="ARBA" id="ARBA00012168"/>
    </source>
</evidence>
<evidence type="ECO:0000256" key="6">
    <source>
        <dbReference type="ARBA" id="ARBA00022503"/>
    </source>
</evidence>
<dbReference type="PRINTS" id="PR00116">
    <property type="entry name" value="ARGINASE"/>
</dbReference>
<proteinExistence type="inferred from homology"/>
<keyword evidence="5" id="KW-0835">Urea cycle</keyword>
<sequence length="310" mass="34539">MRLTLKFLSKQLNLIGLANGYGGRHLGCEEAVKVLKNSSIFKECKIPYKWNSIIEETVTGRSVNALEGVIKNSQQLCNETARFVKENEELLVIGGDHSSAIGTWSGVATALRSKGDIGLLWVDAHMDSHTFETSFTGNIHGMPVAHLLGFGNDKLTTIGDNFPKIKPSNLALVGIRSYEPAEEKLLTSLGVKIFYMKDVHKYGLDKCMEKAIERISENTIGYGMSIDIDSFRVEDAPAVGTPEDDGIVAVEFMNFIKNANLDKLLVTEIVEFMPKKDDENKKSEKLVKKLVESIYEKRFKKNTLLSYNVL</sequence>
<dbReference type="GO" id="GO:0005634">
    <property type="term" value="C:nucleus"/>
    <property type="evidence" value="ECO:0007669"/>
    <property type="project" value="TreeGrafter"/>
</dbReference>
<evidence type="ECO:0000256" key="7">
    <source>
        <dbReference type="ARBA" id="ARBA00022723"/>
    </source>
</evidence>
<dbReference type="InterPro" id="IPR006035">
    <property type="entry name" value="Ureohydrolase"/>
</dbReference>
<dbReference type="GO" id="GO:0005829">
    <property type="term" value="C:cytosol"/>
    <property type="evidence" value="ECO:0007669"/>
    <property type="project" value="TreeGrafter"/>
</dbReference>
<dbReference type="EC" id="3.5.3.1" evidence="3"/>
<comment type="similarity">
    <text evidence="11">Belongs to the arginase family.</text>
</comment>
<evidence type="ECO:0000313" key="13">
    <source>
        <dbReference type="WBParaSite" id="SSTP_0001153000.1"/>
    </source>
</evidence>
<accession>A0A0K0EQ01</accession>
<dbReference type="Proteomes" id="UP000035681">
    <property type="component" value="Unplaced"/>
</dbReference>
<evidence type="ECO:0000256" key="9">
    <source>
        <dbReference type="ARBA" id="ARBA00023211"/>
    </source>
</evidence>
<evidence type="ECO:0000256" key="10">
    <source>
        <dbReference type="ARBA" id="ARBA00047391"/>
    </source>
</evidence>
<organism evidence="13">
    <name type="scientific">Strongyloides stercoralis</name>
    <name type="common">Threadworm</name>
    <dbReference type="NCBI Taxonomy" id="6248"/>
    <lineage>
        <taxon>Eukaryota</taxon>
        <taxon>Metazoa</taxon>
        <taxon>Ecdysozoa</taxon>
        <taxon>Nematoda</taxon>
        <taxon>Chromadorea</taxon>
        <taxon>Rhabditida</taxon>
        <taxon>Tylenchina</taxon>
        <taxon>Panagrolaimomorpha</taxon>
        <taxon>Strongyloidoidea</taxon>
        <taxon>Strongyloididae</taxon>
        <taxon>Strongyloides</taxon>
    </lineage>
</organism>
<keyword evidence="7" id="KW-0479">Metal-binding</keyword>
<evidence type="ECO:0000313" key="12">
    <source>
        <dbReference type="Proteomes" id="UP000035681"/>
    </source>
</evidence>
<dbReference type="Gene3D" id="3.40.800.10">
    <property type="entry name" value="Ureohydrolase domain"/>
    <property type="match status" value="1"/>
</dbReference>
<dbReference type="CDD" id="cd09989">
    <property type="entry name" value="Arginase"/>
    <property type="match status" value="1"/>
</dbReference>
<dbReference type="PROSITE" id="PS51409">
    <property type="entry name" value="ARGINASE_2"/>
    <property type="match status" value="1"/>
</dbReference>
<protein>
    <recommendedName>
        <fullName evidence="4">Arginase</fullName>
        <ecNumber evidence="3">3.5.3.1</ecNumber>
    </recommendedName>
</protein>
<dbReference type="InterPro" id="IPR023696">
    <property type="entry name" value="Ureohydrolase_dom_sf"/>
</dbReference>
<dbReference type="GO" id="GO:0006525">
    <property type="term" value="P:arginine metabolic process"/>
    <property type="evidence" value="ECO:0007669"/>
    <property type="project" value="UniProtKB-KW"/>
</dbReference>
<dbReference type="WBParaSite" id="SSTP_0001153000.1">
    <property type="protein sequence ID" value="SSTP_0001153000.1"/>
    <property type="gene ID" value="SSTP_0001153000"/>
</dbReference>
<evidence type="ECO:0000256" key="1">
    <source>
        <dbReference type="ARBA" id="ARBA00001936"/>
    </source>
</evidence>
<dbReference type="PANTHER" id="PTHR43782:SF3">
    <property type="entry name" value="ARGINASE"/>
    <property type="match status" value="1"/>
</dbReference>
<keyword evidence="9" id="KW-0464">Manganese</keyword>
<reference evidence="13" key="1">
    <citation type="submission" date="2015-08" db="UniProtKB">
        <authorList>
            <consortium name="WormBaseParasite"/>
        </authorList>
    </citation>
    <scope>IDENTIFICATION</scope>
</reference>
<dbReference type="GO" id="GO:0030145">
    <property type="term" value="F:manganese ion binding"/>
    <property type="evidence" value="ECO:0007669"/>
    <property type="project" value="TreeGrafter"/>
</dbReference>
<evidence type="ECO:0000256" key="8">
    <source>
        <dbReference type="ARBA" id="ARBA00022801"/>
    </source>
</evidence>